<comment type="caution">
    <text evidence="1">The sequence shown here is derived from an EMBL/GenBank/DDBJ whole genome shotgun (WGS) entry which is preliminary data.</text>
</comment>
<dbReference type="AlphaFoldDB" id="A0A833PBT7"/>
<protein>
    <submittedName>
        <fullName evidence="1">Uncharacterized protein</fullName>
    </submittedName>
</protein>
<name>A0A833PBT7_ACIBZ</name>
<accession>A0A833PBT7</accession>
<sequence>MAGRKPLKLTNSDYYDILEHIHDLPFKRKCEQKLLDICENNKGDLSFFTPEDFEVLKKCRYERNAYMKRQTLLQLILATDPRETYHPRAKSGYIEQSEANRRIFHNARYP</sequence>
<organism evidence="1 2">
    <name type="scientific">Acinetobacter bereziniae</name>
    <name type="common">Acinetobacter genomosp. 10</name>
    <dbReference type="NCBI Taxonomy" id="106648"/>
    <lineage>
        <taxon>Bacteria</taxon>
        <taxon>Pseudomonadati</taxon>
        <taxon>Pseudomonadota</taxon>
        <taxon>Gammaproteobacteria</taxon>
        <taxon>Moraxellales</taxon>
        <taxon>Moraxellaceae</taxon>
        <taxon>Acinetobacter</taxon>
    </lineage>
</organism>
<gene>
    <name evidence="1" type="ORF">GAK29_04358</name>
</gene>
<dbReference type="Proteomes" id="UP000490535">
    <property type="component" value="Unassembled WGS sequence"/>
</dbReference>
<dbReference type="EMBL" id="WNDP01000188">
    <property type="protein sequence ID" value="KAF1018076.1"/>
    <property type="molecule type" value="Genomic_DNA"/>
</dbReference>
<reference evidence="2" key="1">
    <citation type="journal article" date="2020" name="MBio">
        <title>Horizontal gene transfer to a defensive symbiont with a reduced genome amongst a multipartite beetle microbiome.</title>
        <authorList>
            <person name="Waterworth S.C."/>
            <person name="Florez L.V."/>
            <person name="Rees E.R."/>
            <person name="Hertweck C."/>
            <person name="Kaltenpoth M."/>
            <person name="Kwan J.C."/>
        </authorList>
    </citation>
    <scope>NUCLEOTIDE SEQUENCE [LARGE SCALE GENOMIC DNA]</scope>
</reference>
<evidence type="ECO:0000313" key="1">
    <source>
        <dbReference type="EMBL" id="KAF1018076.1"/>
    </source>
</evidence>
<proteinExistence type="predicted"/>
<evidence type="ECO:0000313" key="2">
    <source>
        <dbReference type="Proteomes" id="UP000490535"/>
    </source>
</evidence>